<feature type="region of interest" description="Disordered" evidence="1">
    <location>
        <begin position="1"/>
        <end position="25"/>
    </location>
</feature>
<dbReference type="AlphaFoldDB" id="A0A059DIY4"/>
<keyword evidence="2" id="KW-0812">Transmembrane</keyword>
<evidence type="ECO:0000313" key="3">
    <source>
        <dbReference type="EMBL" id="KCW90250.1"/>
    </source>
</evidence>
<evidence type="ECO:0000256" key="2">
    <source>
        <dbReference type="SAM" id="Phobius"/>
    </source>
</evidence>
<dbReference type="InParanoid" id="A0A059DIY4"/>
<gene>
    <name evidence="3" type="ORF">EUGRSUZ_A02403</name>
</gene>
<evidence type="ECO:0008006" key="4">
    <source>
        <dbReference type="Google" id="ProtNLM"/>
    </source>
</evidence>
<proteinExistence type="predicted"/>
<name>A0A059DIY4_EUCGR</name>
<keyword evidence="2" id="KW-0472">Membrane</keyword>
<dbReference type="OMA" id="ISNTWPF"/>
<dbReference type="EMBL" id="KK198753">
    <property type="protein sequence ID" value="KCW90250.1"/>
    <property type="molecule type" value="Genomic_DNA"/>
</dbReference>
<accession>A0A059DIY4</accession>
<dbReference type="Gramene" id="KCW90250">
    <property type="protein sequence ID" value="KCW90250"/>
    <property type="gene ID" value="EUGRSUZ_A02403"/>
</dbReference>
<dbReference type="PANTHER" id="PTHR34672">
    <property type="entry name" value="POLLEN-SPECIFIC ARABINOGALACTA PROTEIN BAN102"/>
    <property type="match status" value="1"/>
</dbReference>
<dbReference type="InterPro" id="IPR044702">
    <property type="entry name" value="AGP23/40"/>
</dbReference>
<evidence type="ECO:0000256" key="1">
    <source>
        <dbReference type="SAM" id="MobiDB-lite"/>
    </source>
</evidence>
<feature type="compositionally biased region" description="Basic residues" evidence="1">
    <location>
        <begin position="1"/>
        <end position="14"/>
    </location>
</feature>
<dbReference type="PANTHER" id="PTHR34672:SF2">
    <property type="entry name" value="ARABINOGALACTAN PROTEIN 23"/>
    <property type="match status" value="1"/>
</dbReference>
<protein>
    <recommendedName>
        <fullName evidence="4">Arabinogalactan peptide 23</fullName>
    </recommendedName>
</protein>
<organism evidence="3">
    <name type="scientific">Eucalyptus grandis</name>
    <name type="common">Flooded gum</name>
    <dbReference type="NCBI Taxonomy" id="71139"/>
    <lineage>
        <taxon>Eukaryota</taxon>
        <taxon>Viridiplantae</taxon>
        <taxon>Streptophyta</taxon>
        <taxon>Embryophyta</taxon>
        <taxon>Tracheophyta</taxon>
        <taxon>Spermatophyta</taxon>
        <taxon>Magnoliopsida</taxon>
        <taxon>eudicotyledons</taxon>
        <taxon>Gunneridae</taxon>
        <taxon>Pentapetalae</taxon>
        <taxon>rosids</taxon>
        <taxon>malvids</taxon>
        <taxon>Myrtales</taxon>
        <taxon>Myrtaceae</taxon>
        <taxon>Myrtoideae</taxon>
        <taxon>Eucalypteae</taxon>
        <taxon>Eucalyptus</taxon>
    </lineage>
</organism>
<feature type="non-terminal residue" evidence="3">
    <location>
        <position position="1"/>
    </location>
</feature>
<sequence length="94" mass="9771">TAKKDKKTKERKIRPFCSSSPEKEKKGSCILKKMDMKKISCAVLVAAASMSAVLASDDSPAPAPGPSSGASAALPVFGSLVGASVVSFFAYYLQ</sequence>
<reference evidence="3" key="1">
    <citation type="submission" date="2013-07" db="EMBL/GenBank/DDBJ databases">
        <title>The genome of Eucalyptus grandis.</title>
        <authorList>
            <person name="Schmutz J."/>
            <person name="Hayes R."/>
            <person name="Myburg A."/>
            <person name="Tuskan G."/>
            <person name="Grattapaglia D."/>
            <person name="Rokhsar D.S."/>
        </authorList>
    </citation>
    <scope>NUCLEOTIDE SEQUENCE</scope>
    <source>
        <tissue evidence="3">Leaf extractions</tissue>
    </source>
</reference>
<feature type="transmembrane region" description="Helical" evidence="2">
    <location>
        <begin position="71"/>
        <end position="93"/>
    </location>
</feature>
<keyword evidence="2" id="KW-1133">Transmembrane helix</keyword>